<dbReference type="InterPro" id="IPR000774">
    <property type="entry name" value="PPIase_FKBP_N"/>
</dbReference>
<evidence type="ECO:0000313" key="10">
    <source>
        <dbReference type="Proteomes" id="UP000030103"/>
    </source>
</evidence>
<evidence type="ECO:0000259" key="8">
    <source>
        <dbReference type="PROSITE" id="PS50059"/>
    </source>
</evidence>
<comment type="caution">
    <text evidence="9">The sequence shown here is derived from an EMBL/GenBank/DDBJ whole genome shotgun (WGS) entry which is preliminary data.</text>
</comment>
<dbReference type="EMBL" id="JRFA01000015">
    <property type="protein sequence ID" value="KGN74162.1"/>
    <property type="molecule type" value="Genomic_DNA"/>
</dbReference>
<name>A0A0A2E913_9PORP</name>
<dbReference type="RefSeq" id="WP_036873925.1">
    <property type="nucleotide sequence ID" value="NZ_JRFA01000015.1"/>
</dbReference>
<dbReference type="Pfam" id="PF01346">
    <property type="entry name" value="FKBP_N"/>
    <property type="match status" value="1"/>
</dbReference>
<dbReference type="Gene3D" id="1.10.287.460">
    <property type="entry name" value="Peptidyl-prolyl cis-trans isomerase, FKBP-type, N-terminal domain"/>
    <property type="match status" value="2"/>
</dbReference>
<dbReference type="SUPFAM" id="SSF54534">
    <property type="entry name" value="FKBP-like"/>
    <property type="match status" value="1"/>
</dbReference>
<dbReference type="Gene3D" id="3.10.50.40">
    <property type="match status" value="1"/>
</dbReference>
<sequence>MKKFSMTMAALALLLGAASCNTKPGKVEPKTEKDSMAVAMGILYGTQMNQSISMARSQGQNMDSLEFLRGFQESLNDTTKFSYFAGGITAGNISKQLISDSVDLKTFYKSFYSATINDSTNMIMTMEEAQEYVETVSAKKRAAEMEKKYGKNKAAGKGFMEKFLKEEGVQKTDSGIAYKILSKGKGQTPTSEDVVKVKYLGTLIDGTEFDKNEEGIEFPVSGVIAGWTEMLQLMQEGDKVKVVIPHDKAYGERGSGPSIEPFSTLVFEIELVKVQKK</sequence>
<protein>
    <recommendedName>
        <fullName evidence="6">Peptidyl-prolyl cis-trans isomerase</fullName>
        <ecNumber evidence="6">5.2.1.8</ecNumber>
    </recommendedName>
</protein>
<dbReference type="InterPro" id="IPR046357">
    <property type="entry name" value="PPIase_dom_sf"/>
</dbReference>
<dbReference type="InterPro" id="IPR001179">
    <property type="entry name" value="PPIase_FKBP_dom"/>
</dbReference>
<evidence type="ECO:0000256" key="2">
    <source>
        <dbReference type="ARBA" id="ARBA00006577"/>
    </source>
</evidence>
<evidence type="ECO:0000256" key="3">
    <source>
        <dbReference type="ARBA" id="ARBA00023110"/>
    </source>
</evidence>
<dbReference type="GO" id="GO:0006457">
    <property type="term" value="P:protein folding"/>
    <property type="evidence" value="ECO:0007669"/>
    <property type="project" value="InterPro"/>
</dbReference>
<dbReference type="eggNOG" id="COG0545">
    <property type="taxonomic scope" value="Bacteria"/>
</dbReference>
<evidence type="ECO:0000256" key="4">
    <source>
        <dbReference type="ARBA" id="ARBA00023235"/>
    </source>
</evidence>
<evidence type="ECO:0000256" key="6">
    <source>
        <dbReference type="RuleBase" id="RU003915"/>
    </source>
</evidence>
<dbReference type="InterPro" id="IPR036944">
    <property type="entry name" value="PPIase_FKBP_N_sf"/>
</dbReference>
<reference evidence="9 10" key="1">
    <citation type="submission" date="2014-09" db="EMBL/GenBank/DDBJ databases">
        <title>Draft Genome Sequence of Porphyromonas macacae COT-192_OH2859.</title>
        <authorList>
            <person name="Wallis C."/>
            <person name="Deusch O."/>
            <person name="O'Flynn C."/>
            <person name="Davis I."/>
            <person name="Horsfall A."/>
            <person name="Kirkwood N."/>
            <person name="Harris S."/>
            <person name="Eisen J.A."/>
            <person name="Coil D.A."/>
            <person name="Darling A.E."/>
            <person name="Jospin G."/>
            <person name="Alexiev A."/>
        </authorList>
    </citation>
    <scope>NUCLEOTIDE SEQUENCE [LARGE SCALE GENOMIC DNA]</scope>
    <source>
        <strain evidence="10">COT-192 OH2859</strain>
    </source>
</reference>
<dbReference type="PROSITE" id="PS51257">
    <property type="entry name" value="PROKAR_LIPOPROTEIN"/>
    <property type="match status" value="1"/>
</dbReference>
<dbReference type="STRING" id="28115.HQ47_05710"/>
<feature type="domain" description="PPIase FKBP-type" evidence="8">
    <location>
        <begin position="192"/>
        <end position="275"/>
    </location>
</feature>
<keyword evidence="7" id="KW-0732">Signal</keyword>
<evidence type="ECO:0000256" key="5">
    <source>
        <dbReference type="PROSITE-ProRule" id="PRU00277"/>
    </source>
</evidence>
<comment type="similarity">
    <text evidence="2 6">Belongs to the FKBP-type PPIase family.</text>
</comment>
<dbReference type="GO" id="GO:0003755">
    <property type="term" value="F:peptidyl-prolyl cis-trans isomerase activity"/>
    <property type="evidence" value="ECO:0007669"/>
    <property type="project" value="UniProtKB-UniRule"/>
</dbReference>
<dbReference type="PANTHER" id="PTHR43811">
    <property type="entry name" value="FKBP-TYPE PEPTIDYL-PROLYL CIS-TRANS ISOMERASE FKPA"/>
    <property type="match status" value="1"/>
</dbReference>
<evidence type="ECO:0000256" key="7">
    <source>
        <dbReference type="SAM" id="SignalP"/>
    </source>
</evidence>
<dbReference type="AlphaFoldDB" id="A0A0A2E913"/>
<evidence type="ECO:0000313" key="9">
    <source>
        <dbReference type="EMBL" id="KGN74162.1"/>
    </source>
</evidence>
<feature type="chain" id="PRO_5001998360" description="Peptidyl-prolyl cis-trans isomerase" evidence="7">
    <location>
        <begin position="23"/>
        <end position="277"/>
    </location>
</feature>
<comment type="catalytic activity">
    <reaction evidence="1 5 6">
        <text>[protein]-peptidylproline (omega=180) = [protein]-peptidylproline (omega=0)</text>
        <dbReference type="Rhea" id="RHEA:16237"/>
        <dbReference type="Rhea" id="RHEA-COMP:10747"/>
        <dbReference type="Rhea" id="RHEA-COMP:10748"/>
        <dbReference type="ChEBI" id="CHEBI:83833"/>
        <dbReference type="ChEBI" id="CHEBI:83834"/>
        <dbReference type="EC" id="5.2.1.8"/>
    </reaction>
</comment>
<organism evidence="9 10">
    <name type="scientific">Porphyromonas macacae</name>
    <dbReference type="NCBI Taxonomy" id="28115"/>
    <lineage>
        <taxon>Bacteria</taxon>
        <taxon>Pseudomonadati</taxon>
        <taxon>Bacteroidota</taxon>
        <taxon>Bacteroidia</taxon>
        <taxon>Bacteroidales</taxon>
        <taxon>Porphyromonadaceae</taxon>
        <taxon>Porphyromonas</taxon>
    </lineage>
</organism>
<gene>
    <name evidence="9" type="ORF">HQ47_05710</name>
</gene>
<dbReference type="Proteomes" id="UP000030103">
    <property type="component" value="Unassembled WGS sequence"/>
</dbReference>
<keyword evidence="10" id="KW-1185">Reference proteome</keyword>
<dbReference type="PROSITE" id="PS50059">
    <property type="entry name" value="FKBP_PPIASE"/>
    <property type="match status" value="1"/>
</dbReference>
<keyword evidence="4 5" id="KW-0413">Isomerase</keyword>
<proteinExistence type="inferred from homology"/>
<accession>A0A0A2E913</accession>
<dbReference type="Pfam" id="PF00254">
    <property type="entry name" value="FKBP_C"/>
    <property type="match status" value="1"/>
</dbReference>
<evidence type="ECO:0000256" key="1">
    <source>
        <dbReference type="ARBA" id="ARBA00000971"/>
    </source>
</evidence>
<dbReference type="EC" id="5.2.1.8" evidence="6"/>
<feature type="signal peptide" evidence="7">
    <location>
        <begin position="1"/>
        <end position="22"/>
    </location>
</feature>
<keyword evidence="3 5" id="KW-0697">Rotamase</keyword>
<dbReference type="PANTHER" id="PTHR43811:SF19">
    <property type="entry name" value="39 KDA FK506-BINDING NUCLEAR PROTEIN"/>
    <property type="match status" value="1"/>
</dbReference>